<reference evidence="4" key="3">
    <citation type="journal article" date="2018" name="Nat. Plants">
        <title>Whole-genome landscape of Medicago truncatula symbiotic genes.</title>
        <authorList>
            <person name="Pecrix Y."/>
            <person name="Staton S.E."/>
            <person name="Sallet E."/>
            <person name="Lelandais-Briere C."/>
            <person name="Moreau S."/>
            <person name="Carrere S."/>
            <person name="Blein T."/>
            <person name="Jardinaud M.F."/>
            <person name="Latrasse D."/>
            <person name="Zouine M."/>
            <person name="Zahm M."/>
            <person name="Kreplak J."/>
            <person name="Mayjonade B."/>
            <person name="Satge C."/>
            <person name="Perez M."/>
            <person name="Cauet S."/>
            <person name="Marande W."/>
            <person name="Chantry-Darmon C."/>
            <person name="Lopez-Roques C."/>
            <person name="Bouchez O."/>
            <person name="Berard A."/>
            <person name="Debelle F."/>
            <person name="Munos S."/>
            <person name="Bendahmane A."/>
            <person name="Berges H."/>
            <person name="Niebel A."/>
            <person name="Buitink J."/>
            <person name="Frugier F."/>
            <person name="Benhamed M."/>
            <person name="Crespi M."/>
            <person name="Gouzy J."/>
            <person name="Gamas P."/>
        </authorList>
    </citation>
    <scope>NUCLEOTIDE SEQUENCE [LARGE SCALE GENOMIC DNA]</scope>
    <source>
        <strain evidence="4">cv. Jemalong A17</strain>
    </source>
</reference>
<evidence type="ECO:0008006" key="5">
    <source>
        <dbReference type="Google" id="ProtNLM"/>
    </source>
</evidence>
<dbReference type="EMBL" id="PSQE01000007">
    <property type="protein sequence ID" value="RHN47343.1"/>
    <property type="molecule type" value="Genomic_DNA"/>
</dbReference>
<feature type="transmembrane region" description="Helical" evidence="1">
    <location>
        <begin position="34"/>
        <end position="54"/>
    </location>
</feature>
<proteinExistence type="predicted"/>
<keyword evidence="1" id="KW-0472">Membrane</keyword>
<evidence type="ECO:0000256" key="1">
    <source>
        <dbReference type="SAM" id="Phobius"/>
    </source>
</evidence>
<accession>Q2HUK4</accession>
<keyword evidence="1" id="KW-0812">Transmembrane</keyword>
<protein>
    <recommendedName>
        <fullName evidence="5">Transmembrane protein</fullName>
    </recommendedName>
</protein>
<sequence length="63" mass="7497">MRFVQTQHFLNLLCFPKLFCLENLSLMLLNNKPLFTLFMLLLFPVLQTFLINPFNQGSILLFF</sequence>
<name>Q2HUK4_MEDTR</name>
<evidence type="ECO:0000313" key="3">
    <source>
        <dbReference type="EMBL" id="RHN47343.1"/>
    </source>
</evidence>
<evidence type="ECO:0000313" key="2">
    <source>
        <dbReference type="EMBL" id="ABD32562.2"/>
    </source>
</evidence>
<reference evidence="2" key="1">
    <citation type="submission" date="2004-11" db="EMBL/GenBank/DDBJ databases">
        <authorList>
            <person name="Town C.D."/>
        </authorList>
    </citation>
    <scope>NUCLEOTIDE SEQUENCE</scope>
</reference>
<gene>
    <name evidence="2" type="ORF">MtrDRAFT_AC149131g35v2</name>
    <name evidence="3" type="ORF">MtrunA17_Chr7g0251971</name>
</gene>
<dbReference type="AlphaFoldDB" id="Q2HUK4"/>
<reference evidence="2" key="2">
    <citation type="submission" date="2007-03" db="EMBL/GenBank/DDBJ databases">
        <authorList>
            <consortium name="The International Medicago Genome Annotation Group"/>
        </authorList>
    </citation>
    <scope>NUCLEOTIDE SEQUENCE</scope>
</reference>
<dbReference type="EMBL" id="AC149131">
    <property type="protein sequence ID" value="ABD32562.2"/>
    <property type="molecule type" value="Genomic_DNA"/>
</dbReference>
<keyword evidence="1" id="KW-1133">Transmembrane helix</keyword>
<evidence type="ECO:0000313" key="4">
    <source>
        <dbReference type="Proteomes" id="UP000265566"/>
    </source>
</evidence>
<organism evidence="2">
    <name type="scientific">Medicago truncatula</name>
    <name type="common">Barrel medic</name>
    <name type="synonym">Medicago tribuloides</name>
    <dbReference type="NCBI Taxonomy" id="3880"/>
    <lineage>
        <taxon>Eukaryota</taxon>
        <taxon>Viridiplantae</taxon>
        <taxon>Streptophyta</taxon>
        <taxon>Embryophyta</taxon>
        <taxon>Tracheophyta</taxon>
        <taxon>Spermatophyta</taxon>
        <taxon>Magnoliopsida</taxon>
        <taxon>eudicotyledons</taxon>
        <taxon>Gunneridae</taxon>
        <taxon>Pentapetalae</taxon>
        <taxon>rosids</taxon>
        <taxon>fabids</taxon>
        <taxon>Fabales</taxon>
        <taxon>Fabaceae</taxon>
        <taxon>Papilionoideae</taxon>
        <taxon>50 kb inversion clade</taxon>
        <taxon>NPAAA clade</taxon>
        <taxon>Hologalegina</taxon>
        <taxon>IRL clade</taxon>
        <taxon>Trifolieae</taxon>
        <taxon>Medicago</taxon>
    </lineage>
</organism>
<dbReference type="Proteomes" id="UP000265566">
    <property type="component" value="Chromosome 7"/>
</dbReference>
<dbReference type="Gramene" id="rna41933">
    <property type="protein sequence ID" value="RHN47343.1"/>
    <property type="gene ID" value="gene41933"/>
</dbReference>
<reference evidence="3" key="4">
    <citation type="journal article" date="2018" name="Nat. Plants">
        <title>Whole-genome landscape of Medicago truncatula symbiotic genes.</title>
        <authorList>
            <person name="Pecrix Y."/>
            <person name="Gamas P."/>
            <person name="Carrere S."/>
        </authorList>
    </citation>
    <scope>NUCLEOTIDE SEQUENCE</scope>
    <source>
        <tissue evidence="3">Leaves</tissue>
    </source>
</reference>